<dbReference type="InParanoid" id="K5WEQ0"/>
<dbReference type="InterPro" id="IPR043047">
    <property type="entry name" value="Hri1_N_sf"/>
</dbReference>
<protein>
    <recommendedName>
        <fullName evidence="4">Protein HRI1</fullName>
    </recommendedName>
</protein>
<dbReference type="GO" id="GO:0005634">
    <property type="term" value="C:nucleus"/>
    <property type="evidence" value="ECO:0007669"/>
    <property type="project" value="UniProtKB-SubCell"/>
</dbReference>
<dbReference type="RefSeq" id="XP_007392897.1">
    <property type="nucleotide sequence ID" value="XM_007392835.1"/>
</dbReference>
<proteinExistence type="inferred from homology"/>
<evidence type="ECO:0000256" key="2">
    <source>
        <dbReference type="ARBA" id="ARBA00004496"/>
    </source>
</evidence>
<dbReference type="InterPro" id="IPR038744">
    <property type="entry name" value="Hri1_N"/>
</dbReference>
<keyword evidence="5" id="KW-0963">Cytoplasm</keyword>
<dbReference type="GO" id="GO:0005737">
    <property type="term" value="C:cytoplasm"/>
    <property type="evidence" value="ECO:0007669"/>
    <property type="project" value="UniProtKB-SubCell"/>
</dbReference>
<dbReference type="KEGG" id="pco:PHACADRAFT_251237"/>
<dbReference type="OrthoDB" id="4045395at2759"/>
<evidence type="ECO:0000256" key="4">
    <source>
        <dbReference type="ARBA" id="ARBA00017063"/>
    </source>
</evidence>
<accession>K5WEQ0</accession>
<dbReference type="HOGENOM" id="CLU_1220059_0_0_1"/>
<evidence type="ECO:0000256" key="5">
    <source>
        <dbReference type="ARBA" id="ARBA00022490"/>
    </source>
</evidence>
<evidence type="ECO:0000256" key="6">
    <source>
        <dbReference type="ARBA" id="ARBA00023242"/>
    </source>
</evidence>
<dbReference type="EMBL" id="JH930470">
    <property type="protein sequence ID" value="EKM57549.1"/>
    <property type="molecule type" value="Genomic_DNA"/>
</dbReference>
<gene>
    <name evidence="7" type="ORF">PHACADRAFT_251237</name>
</gene>
<evidence type="ECO:0000313" key="7">
    <source>
        <dbReference type="EMBL" id="EKM57549.1"/>
    </source>
</evidence>
<dbReference type="InterPro" id="IPR031818">
    <property type="entry name" value="Hri1"/>
</dbReference>
<name>K5WEQ0_PHACS</name>
<evidence type="ECO:0000313" key="8">
    <source>
        <dbReference type="Proteomes" id="UP000008370"/>
    </source>
</evidence>
<dbReference type="GeneID" id="18915167"/>
<dbReference type="AlphaFoldDB" id="K5WEQ0"/>
<dbReference type="Pfam" id="PF16815">
    <property type="entry name" value="HRI1"/>
    <property type="match status" value="1"/>
</dbReference>
<keyword evidence="6" id="KW-0539">Nucleus</keyword>
<evidence type="ECO:0000256" key="1">
    <source>
        <dbReference type="ARBA" id="ARBA00004123"/>
    </source>
</evidence>
<comment type="similarity">
    <text evidence="3">Belongs to the HRI1 family.</text>
</comment>
<dbReference type="Proteomes" id="UP000008370">
    <property type="component" value="Unassembled WGS sequence"/>
</dbReference>
<dbReference type="CDD" id="cd11692">
    <property type="entry name" value="HRI1_N_like"/>
    <property type="match status" value="1"/>
</dbReference>
<keyword evidence="8" id="KW-1185">Reference proteome</keyword>
<dbReference type="Gene3D" id="2.40.128.320">
    <property type="entry name" value="Protein HRI1, N-terminal domain"/>
    <property type="match status" value="1"/>
</dbReference>
<comment type="subcellular location">
    <subcellularLocation>
        <location evidence="2">Cytoplasm</location>
    </subcellularLocation>
    <subcellularLocation>
        <location evidence="1">Nucleus</location>
    </subcellularLocation>
</comment>
<evidence type="ECO:0000256" key="3">
    <source>
        <dbReference type="ARBA" id="ARBA00005229"/>
    </source>
</evidence>
<sequence>MAANDGRLRSPSVSRRISIRFLHNEPSESTSTLVLNAGGATNLYTDFRPFLDNPANCDWAFAGQKEYISDGRCAFSHLVDNRVDKGGDAAPDVGLWKVLANGDLLETGEMPNPASGRVEKYQEVWREEDIVPGTNVVALKLMDGDTVRGVCIQVGDWAQEVVRTEYGVCARRSHFAESWRVVASHGPDSGMLMPLTGELIHDTSTYLSRVNNERVNWVVAENYTWNP</sequence>
<reference evidence="7 8" key="1">
    <citation type="journal article" date="2012" name="BMC Genomics">
        <title>Comparative genomics of the white-rot fungi, Phanerochaete carnosa and P. chrysosporium, to elucidate the genetic basis of the distinct wood types they colonize.</title>
        <authorList>
            <person name="Suzuki H."/>
            <person name="MacDonald J."/>
            <person name="Syed K."/>
            <person name="Salamov A."/>
            <person name="Hori C."/>
            <person name="Aerts A."/>
            <person name="Henrissat B."/>
            <person name="Wiebenga A."/>
            <person name="vanKuyk P.A."/>
            <person name="Barry K."/>
            <person name="Lindquist E."/>
            <person name="LaButti K."/>
            <person name="Lapidus A."/>
            <person name="Lucas S."/>
            <person name="Coutinho P."/>
            <person name="Gong Y."/>
            <person name="Samejima M."/>
            <person name="Mahadevan R."/>
            <person name="Abou-Zaid M."/>
            <person name="de Vries R.P."/>
            <person name="Igarashi K."/>
            <person name="Yadav J.S."/>
            <person name="Grigoriev I.V."/>
            <person name="Master E.R."/>
        </authorList>
    </citation>
    <scope>NUCLEOTIDE SEQUENCE [LARGE SCALE GENOMIC DNA]</scope>
    <source>
        <strain evidence="7 8">HHB-10118-sp</strain>
    </source>
</reference>
<organism evidence="7 8">
    <name type="scientific">Phanerochaete carnosa (strain HHB-10118-sp)</name>
    <name type="common">White-rot fungus</name>
    <name type="synonym">Peniophora carnosa</name>
    <dbReference type="NCBI Taxonomy" id="650164"/>
    <lineage>
        <taxon>Eukaryota</taxon>
        <taxon>Fungi</taxon>
        <taxon>Dikarya</taxon>
        <taxon>Basidiomycota</taxon>
        <taxon>Agaricomycotina</taxon>
        <taxon>Agaricomycetes</taxon>
        <taxon>Polyporales</taxon>
        <taxon>Phanerochaetaceae</taxon>
        <taxon>Phanerochaete</taxon>
    </lineage>
</organism>